<dbReference type="Pfam" id="PF26314">
    <property type="entry name" value="MptA_B_family"/>
    <property type="match status" value="1"/>
</dbReference>
<keyword evidence="2" id="KW-0812">Transmembrane</keyword>
<evidence type="ECO:0000256" key="1">
    <source>
        <dbReference type="SAM" id="MobiDB-lite"/>
    </source>
</evidence>
<feature type="transmembrane region" description="Helical" evidence="2">
    <location>
        <begin position="216"/>
        <end position="238"/>
    </location>
</feature>
<evidence type="ECO:0000256" key="2">
    <source>
        <dbReference type="SAM" id="Phobius"/>
    </source>
</evidence>
<reference evidence="4" key="1">
    <citation type="submission" date="2018-12" db="EMBL/GenBank/DDBJ databases">
        <title>Tengunoibacter tsumagoiensis gen. nov., sp. nov., Dictyobacter kobayashii sp. nov., D. alpinus sp. nov., and D. joshuensis sp. nov. and description of Dictyobacteraceae fam. nov. within the order Ktedonobacterales isolated from Tengu-no-mugimeshi.</title>
        <authorList>
            <person name="Wang C.M."/>
            <person name="Zheng Y."/>
            <person name="Sakai Y."/>
            <person name="Toyoda A."/>
            <person name="Minakuchi Y."/>
            <person name="Abe K."/>
            <person name="Yokota A."/>
            <person name="Yabe S."/>
        </authorList>
    </citation>
    <scope>NUCLEOTIDE SEQUENCE [LARGE SCALE GENOMIC DNA]</scope>
    <source>
        <strain evidence="4">Uno3</strain>
    </source>
</reference>
<feature type="transmembrane region" description="Helical" evidence="2">
    <location>
        <begin position="124"/>
        <end position="146"/>
    </location>
</feature>
<feature type="transmembrane region" description="Helical" evidence="2">
    <location>
        <begin position="92"/>
        <end position="112"/>
    </location>
</feature>
<dbReference type="Proteomes" id="UP000287352">
    <property type="component" value="Unassembled WGS sequence"/>
</dbReference>
<feature type="compositionally biased region" description="Polar residues" evidence="1">
    <location>
        <begin position="1"/>
        <end position="15"/>
    </location>
</feature>
<keyword evidence="2" id="KW-1133">Transmembrane helix</keyword>
<accession>A0A402A1S7</accession>
<feature type="transmembrane region" description="Helical" evidence="2">
    <location>
        <begin position="192"/>
        <end position="209"/>
    </location>
</feature>
<feature type="transmembrane region" description="Helical" evidence="2">
    <location>
        <begin position="301"/>
        <end position="331"/>
    </location>
</feature>
<comment type="caution">
    <text evidence="3">The sequence shown here is derived from an EMBL/GenBank/DDBJ whole genome shotgun (WGS) entry which is preliminary data.</text>
</comment>
<dbReference type="AlphaFoldDB" id="A0A402A1S7"/>
<dbReference type="EMBL" id="BIFR01000001">
    <property type="protein sequence ID" value="GCE13016.1"/>
    <property type="molecule type" value="Genomic_DNA"/>
</dbReference>
<sequence length="568" mass="63184">MKNSVASASQPSSLHRSPDRSLGYSQWTLLFFVVALLLCIGVSIAPLNRLAGTTELLALPFNALLTWPGSWLPGDLHLTNDRIMSISSTNMLLFLGLVAGEFVLYGLGAWWLSSRIALRHSKQMFWWLVGATLLAGLLFIFTPAMISHDAYVYAGYGRTLAVYQANPYFVALTAFPHDPFIRLDDWKDAPSAYGPLWLLICTLSAYLCGEHAVLYVLFYRTLGLAAHLLNLLIIAHTLKLMGRSPRTILLGVWLYALNPLVLQESSLGGHNDTFLATCILAGIWLSVRIEQQGTFLRWRGYLAPLLAFTFALLIKFTAAPLIALFLLLLAIRSLQQDRKELSFTDLLRRSGMTTLRRLMLAGLVIGGSILLFYGPFWTGHSLAEILASFTSPPSANQAYGSILHAIIKQVNTYGLPQVGWQAELLTLFGSHKLWQNINTLTMVVLILVAAVWLWRTPTVRTMLLSALSMLGALLVITPWFFPWYVIWLICLVPFCLPLSQNRLDRALLVAALVFSASAHCIYLFAKGYPPAGTWIGWTAITTIGPPLLALVIGLWWPRTHQERASFEV</sequence>
<feature type="transmembrane region" description="Helical" evidence="2">
    <location>
        <begin position="483"/>
        <end position="499"/>
    </location>
</feature>
<feature type="transmembrane region" description="Helical" evidence="2">
    <location>
        <begin position="24"/>
        <end position="44"/>
    </location>
</feature>
<feature type="transmembrane region" description="Helical" evidence="2">
    <location>
        <begin position="358"/>
        <end position="376"/>
    </location>
</feature>
<gene>
    <name evidence="3" type="ORF">KTT_28750</name>
</gene>
<dbReference type="OrthoDB" id="138376at2"/>
<name>A0A402A1S7_9CHLR</name>
<feature type="transmembrane region" description="Helical" evidence="2">
    <location>
        <begin position="433"/>
        <end position="454"/>
    </location>
</feature>
<organism evidence="3 4">
    <name type="scientific">Tengunoibacter tsumagoiensis</name>
    <dbReference type="NCBI Taxonomy" id="2014871"/>
    <lineage>
        <taxon>Bacteria</taxon>
        <taxon>Bacillati</taxon>
        <taxon>Chloroflexota</taxon>
        <taxon>Ktedonobacteria</taxon>
        <taxon>Ktedonobacterales</taxon>
        <taxon>Dictyobacteraceae</taxon>
        <taxon>Tengunoibacter</taxon>
    </lineage>
</organism>
<dbReference type="RefSeq" id="WP_126580583.1">
    <property type="nucleotide sequence ID" value="NZ_BIFR01000001.1"/>
</dbReference>
<keyword evidence="4" id="KW-1185">Reference proteome</keyword>
<evidence type="ECO:0000313" key="4">
    <source>
        <dbReference type="Proteomes" id="UP000287352"/>
    </source>
</evidence>
<feature type="region of interest" description="Disordered" evidence="1">
    <location>
        <begin position="1"/>
        <end position="20"/>
    </location>
</feature>
<protein>
    <submittedName>
        <fullName evidence="3">Membrane protein</fullName>
    </submittedName>
</protein>
<feature type="transmembrane region" description="Helical" evidence="2">
    <location>
        <begin position="531"/>
        <end position="556"/>
    </location>
</feature>
<keyword evidence="2" id="KW-0472">Membrane</keyword>
<feature type="transmembrane region" description="Helical" evidence="2">
    <location>
        <begin position="461"/>
        <end position="477"/>
    </location>
</feature>
<evidence type="ECO:0000313" key="3">
    <source>
        <dbReference type="EMBL" id="GCE13016.1"/>
    </source>
</evidence>
<proteinExistence type="predicted"/>
<feature type="transmembrane region" description="Helical" evidence="2">
    <location>
        <begin position="506"/>
        <end position="525"/>
    </location>
</feature>